<keyword evidence="4" id="KW-0687">Ribonucleoprotein</keyword>
<dbReference type="Pfam" id="PF01386">
    <property type="entry name" value="Ribosomal_L25p"/>
    <property type="match status" value="1"/>
</dbReference>
<gene>
    <name evidence="6" type="ORF">MNBD_PLANCTO02-1123</name>
</gene>
<reference evidence="6" key="1">
    <citation type="submission" date="2018-06" db="EMBL/GenBank/DDBJ databases">
        <authorList>
            <person name="Zhirakovskaya E."/>
        </authorList>
    </citation>
    <scope>NUCLEOTIDE SEQUENCE</scope>
</reference>
<dbReference type="GO" id="GO:0008097">
    <property type="term" value="F:5S rRNA binding"/>
    <property type="evidence" value="ECO:0007669"/>
    <property type="project" value="TreeGrafter"/>
</dbReference>
<dbReference type="InterPro" id="IPR020056">
    <property type="entry name" value="Rbsml_bL25/Gln-tRNA_synth_N"/>
</dbReference>
<keyword evidence="3" id="KW-0689">Ribosomal protein</keyword>
<accession>A0A3B1E4K9</accession>
<dbReference type="EMBL" id="UOGL01000486">
    <property type="protein sequence ID" value="VAX40845.1"/>
    <property type="molecule type" value="Genomic_DNA"/>
</dbReference>
<dbReference type="InterPro" id="IPR020930">
    <property type="entry name" value="Ribosomal_uL5_bac-type"/>
</dbReference>
<feature type="non-terminal residue" evidence="6">
    <location>
        <position position="104"/>
    </location>
</feature>
<evidence type="ECO:0000256" key="4">
    <source>
        <dbReference type="ARBA" id="ARBA00023274"/>
    </source>
</evidence>
<organism evidence="6">
    <name type="scientific">hydrothermal vent metagenome</name>
    <dbReference type="NCBI Taxonomy" id="652676"/>
    <lineage>
        <taxon>unclassified sequences</taxon>
        <taxon>metagenomes</taxon>
        <taxon>ecological metagenomes</taxon>
    </lineage>
</organism>
<evidence type="ECO:0000313" key="6">
    <source>
        <dbReference type="EMBL" id="VAX40845.1"/>
    </source>
</evidence>
<evidence type="ECO:0000259" key="5">
    <source>
        <dbReference type="Pfam" id="PF01386"/>
    </source>
</evidence>
<dbReference type="GO" id="GO:0003735">
    <property type="term" value="F:structural constituent of ribosome"/>
    <property type="evidence" value="ECO:0007669"/>
    <property type="project" value="InterPro"/>
</dbReference>
<dbReference type="Gene3D" id="2.40.240.10">
    <property type="entry name" value="Ribosomal Protein L25, Chain P"/>
    <property type="match status" value="1"/>
</dbReference>
<sequence length="104" mass="11839">MSTETAIVKKITLAAEKRTKTGTSESRRLRREGLVPGNIYGHKQEPISITVSGKTLEKLIYSGSHLIDLELDGKTNKALFREVQWDTFSTHVIHFDLLWVDQQE</sequence>
<keyword evidence="2" id="KW-0694">RNA-binding</keyword>
<evidence type="ECO:0000256" key="2">
    <source>
        <dbReference type="ARBA" id="ARBA00022884"/>
    </source>
</evidence>
<dbReference type="PANTHER" id="PTHR33284:SF1">
    <property type="entry name" value="RIBOSOMAL PROTEIN L25_GLN-TRNA SYNTHETASE, ANTI-CODON-BINDING DOMAIN-CONTAINING PROTEIN"/>
    <property type="match status" value="1"/>
</dbReference>
<evidence type="ECO:0000256" key="1">
    <source>
        <dbReference type="ARBA" id="ARBA00022730"/>
    </source>
</evidence>
<dbReference type="CDD" id="cd00495">
    <property type="entry name" value="Ribosomal_L25_TL5_CTC"/>
    <property type="match status" value="1"/>
</dbReference>
<dbReference type="PANTHER" id="PTHR33284">
    <property type="entry name" value="RIBOSOMAL PROTEIN L25/GLN-TRNA SYNTHETASE, ANTI-CODON-BINDING DOMAIN-CONTAINING PROTEIN"/>
    <property type="match status" value="1"/>
</dbReference>
<dbReference type="GO" id="GO:0006412">
    <property type="term" value="P:translation"/>
    <property type="evidence" value="ECO:0007669"/>
    <property type="project" value="InterPro"/>
</dbReference>
<dbReference type="SUPFAM" id="SSF50715">
    <property type="entry name" value="Ribosomal protein L25-like"/>
    <property type="match status" value="1"/>
</dbReference>
<feature type="domain" description="Large ribosomal subunit protein bL25 L25" evidence="5">
    <location>
        <begin position="13"/>
        <end position="97"/>
    </location>
</feature>
<dbReference type="InterPro" id="IPR029751">
    <property type="entry name" value="Ribosomal_L25_dom"/>
</dbReference>
<dbReference type="InterPro" id="IPR011035">
    <property type="entry name" value="Ribosomal_bL25/Gln-tRNA_synth"/>
</dbReference>
<dbReference type="AlphaFoldDB" id="A0A3B1E4K9"/>
<dbReference type="GO" id="GO:0022625">
    <property type="term" value="C:cytosolic large ribosomal subunit"/>
    <property type="evidence" value="ECO:0007669"/>
    <property type="project" value="TreeGrafter"/>
</dbReference>
<proteinExistence type="predicted"/>
<name>A0A3B1E4K9_9ZZZZ</name>
<evidence type="ECO:0000256" key="3">
    <source>
        <dbReference type="ARBA" id="ARBA00022980"/>
    </source>
</evidence>
<protein>
    <recommendedName>
        <fullName evidence="5">Large ribosomal subunit protein bL25 L25 domain-containing protein</fullName>
    </recommendedName>
</protein>
<keyword evidence="1" id="KW-0699">rRNA-binding</keyword>